<geneLocation type="plasmid" evidence="3">
    <name>pthaf100_a</name>
</geneLocation>
<dbReference type="KEGG" id="vaq:FIV01_19720"/>
<gene>
    <name evidence="2" type="ORF">FIV01_19720</name>
</gene>
<evidence type="ECO:0000313" key="3">
    <source>
        <dbReference type="Proteomes" id="UP000326936"/>
    </source>
</evidence>
<sequence length="40" mass="4476">MLCQTVLVAKIVNLWALPALAHEVFGVKIKAEQDWLELQG</sequence>
<dbReference type="AlphaFoldDB" id="A0A5P9CSF3"/>
<evidence type="ECO:0000256" key="1">
    <source>
        <dbReference type="SAM" id="SignalP"/>
    </source>
</evidence>
<evidence type="ECO:0000313" key="2">
    <source>
        <dbReference type="EMBL" id="QFT28632.1"/>
    </source>
</evidence>
<name>A0A5P9CSF3_9VIBR</name>
<feature type="signal peptide" evidence="1">
    <location>
        <begin position="1"/>
        <end position="21"/>
    </location>
</feature>
<keyword evidence="1" id="KW-0732">Signal</keyword>
<organism evidence="2 3">
    <name type="scientific">Vibrio aquimaris</name>
    <dbReference type="NCBI Taxonomy" id="2587862"/>
    <lineage>
        <taxon>Bacteria</taxon>
        <taxon>Pseudomonadati</taxon>
        <taxon>Pseudomonadota</taxon>
        <taxon>Gammaproteobacteria</taxon>
        <taxon>Vibrionales</taxon>
        <taxon>Vibrionaceae</taxon>
        <taxon>Vibrio</taxon>
    </lineage>
</organism>
<feature type="chain" id="PRO_5024891374" evidence="1">
    <location>
        <begin position="22"/>
        <end position="40"/>
    </location>
</feature>
<dbReference type="EMBL" id="CP045351">
    <property type="protein sequence ID" value="QFT28632.1"/>
    <property type="molecule type" value="Genomic_DNA"/>
</dbReference>
<dbReference type="Proteomes" id="UP000326936">
    <property type="component" value="Plasmid pTHAF100_a"/>
</dbReference>
<accession>A0A5P9CSF3</accession>
<protein>
    <submittedName>
        <fullName evidence="2">Uncharacterized protein</fullName>
    </submittedName>
</protein>
<keyword evidence="3" id="KW-1185">Reference proteome</keyword>
<reference evidence="2 3" key="1">
    <citation type="submission" date="2019-10" db="EMBL/GenBank/DDBJ databases">
        <title>Complete genome sequence of Vibrio sp. strain THAF100, isolated from non-filtered water from the water column of tank 6 of a marine aquarium containing stony-coral fragments. Water maintained at 26 degree C.</title>
        <authorList>
            <person name="Ruckert C."/>
            <person name="Franco A."/>
            <person name="Kalinowski J."/>
            <person name="Glaeser S."/>
        </authorList>
    </citation>
    <scope>NUCLEOTIDE SEQUENCE [LARGE SCALE GENOMIC DNA]</scope>
    <source>
        <strain evidence="2 3">THAF100</strain>
        <plasmid evidence="3">pthaf100_a</plasmid>
    </source>
</reference>
<proteinExistence type="predicted"/>
<keyword evidence="2" id="KW-0614">Plasmid</keyword>